<keyword evidence="2" id="KW-1185">Reference proteome</keyword>
<protein>
    <submittedName>
        <fullName evidence="1">Uncharacterized protein</fullName>
    </submittedName>
</protein>
<reference evidence="1 2" key="1">
    <citation type="submission" date="2021-06" db="EMBL/GenBank/DDBJ databases">
        <title>Caerostris extrusa draft genome.</title>
        <authorList>
            <person name="Kono N."/>
            <person name="Arakawa K."/>
        </authorList>
    </citation>
    <scope>NUCLEOTIDE SEQUENCE [LARGE SCALE GENOMIC DNA]</scope>
</reference>
<sequence length="102" mass="11459">MIYVYISIYEYSFSFQLIKTNDLSTPLPCKHMSIPEMSRIKNKMPPSFPIAMGNSSSQSHDNGKPVGRFSTYNKPCLEASCLYTMGDVPVPRNWGGKSAVWS</sequence>
<proteinExistence type="predicted"/>
<evidence type="ECO:0000313" key="2">
    <source>
        <dbReference type="Proteomes" id="UP001054945"/>
    </source>
</evidence>
<accession>A0AAV4TY61</accession>
<dbReference type="AlphaFoldDB" id="A0AAV4TY61"/>
<dbReference type="EMBL" id="BPLR01011921">
    <property type="protein sequence ID" value="GIY50000.1"/>
    <property type="molecule type" value="Genomic_DNA"/>
</dbReference>
<evidence type="ECO:0000313" key="1">
    <source>
        <dbReference type="EMBL" id="GIY50000.1"/>
    </source>
</evidence>
<organism evidence="1 2">
    <name type="scientific">Caerostris extrusa</name>
    <name type="common">Bark spider</name>
    <name type="synonym">Caerostris bankana</name>
    <dbReference type="NCBI Taxonomy" id="172846"/>
    <lineage>
        <taxon>Eukaryota</taxon>
        <taxon>Metazoa</taxon>
        <taxon>Ecdysozoa</taxon>
        <taxon>Arthropoda</taxon>
        <taxon>Chelicerata</taxon>
        <taxon>Arachnida</taxon>
        <taxon>Araneae</taxon>
        <taxon>Araneomorphae</taxon>
        <taxon>Entelegynae</taxon>
        <taxon>Araneoidea</taxon>
        <taxon>Araneidae</taxon>
        <taxon>Caerostris</taxon>
    </lineage>
</organism>
<gene>
    <name evidence="1" type="ORF">CEXT_694581</name>
</gene>
<comment type="caution">
    <text evidence="1">The sequence shown here is derived from an EMBL/GenBank/DDBJ whole genome shotgun (WGS) entry which is preliminary data.</text>
</comment>
<name>A0AAV4TY61_CAEEX</name>
<dbReference type="Proteomes" id="UP001054945">
    <property type="component" value="Unassembled WGS sequence"/>
</dbReference>